<evidence type="ECO:0000313" key="2">
    <source>
        <dbReference type="EMBL" id="MET3868040.1"/>
    </source>
</evidence>
<sequence length="174" mass="19172">MAAPICPTCETAARLTDGREIYPHRPDLADKPIWACTVCEDTYVGCHPGTEDPLGFPADAALREARILLHLRRIDPLWKDAPRTGGYGRLDADGIKATQRAARARVYGFLAARMGLTRETCHTAMFTLEQCREAWAALTGVAYPEVREWAKRGDRPKLKGRKRRAPASGEGVAA</sequence>
<dbReference type="InterPro" id="IPR021686">
    <property type="entry name" value="DUF3268"/>
</dbReference>
<proteinExistence type="predicted"/>
<evidence type="ECO:0000313" key="3">
    <source>
        <dbReference type="Proteomes" id="UP001549119"/>
    </source>
</evidence>
<dbReference type="Pfam" id="PF11672">
    <property type="entry name" value="DUF3268"/>
    <property type="match status" value="1"/>
</dbReference>
<dbReference type="RefSeq" id="WP_209650544.1">
    <property type="nucleotide sequence ID" value="NZ_JBEPNV010000001.1"/>
</dbReference>
<accession>A0ABV2NNG4</accession>
<organism evidence="2 3">
    <name type="scientific">Methylobacterium radiotolerans</name>
    <dbReference type="NCBI Taxonomy" id="31998"/>
    <lineage>
        <taxon>Bacteria</taxon>
        <taxon>Pseudomonadati</taxon>
        <taxon>Pseudomonadota</taxon>
        <taxon>Alphaproteobacteria</taxon>
        <taxon>Hyphomicrobiales</taxon>
        <taxon>Methylobacteriaceae</taxon>
        <taxon>Methylobacterium</taxon>
    </lineage>
</organism>
<evidence type="ECO:0000256" key="1">
    <source>
        <dbReference type="SAM" id="MobiDB-lite"/>
    </source>
</evidence>
<dbReference type="EMBL" id="JBEPNW010000002">
    <property type="protein sequence ID" value="MET3868040.1"/>
    <property type="molecule type" value="Genomic_DNA"/>
</dbReference>
<keyword evidence="3" id="KW-1185">Reference proteome</keyword>
<comment type="caution">
    <text evidence="2">The sequence shown here is derived from an EMBL/GenBank/DDBJ whole genome shotgun (WGS) entry which is preliminary data.</text>
</comment>
<gene>
    <name evidence="2" type="ORF">ABIC20_005349</name>
</gene>
<reference evidence="2 3" key="1">
    <citation type="submission" date="2024-06" db="EMBL/GenBank/DDBJ databases">
        <title>Genomics of switchgrass bacterial isolates.</title>
        <authorList>
            <person name="Shade A."/>
        </authorList>
    </citation>
    <scope>NUCLEOTIDE SEQUENCE [LARGE SCALE GENOMIC DNA]</scope>
    <source>
        <strain evidence="2 3">PvP084</strain>
    </source>
</reference>
<protein>
    <submittedName>
        <fullName evidence="2">Uncharacterized protein</fullName>
    </submittedName>
</protein>
<dbReference type="Proteomes" id="UP001549119">
    <property type="component" value="Unassembled WGS sequence"/>
</dbReference>
<feature type="region of interest" description="Disordered" evidence="1">
    <location>
        <begin position="152"/>
        <end position="174"/>
    </location>
</feature>
<name>A0ABV2NNG4_9HYPH</name>